<evidence type="ECO:0000256" key="3">
    <source>
        <dbReference type="SAM" id="SignalP"/>
    </source>
</evidence>
<organism evidence="4 5">
    <name type="scientific">Rhizocola hellebori</name>
    <dbReference type="NCBI Taxonomy" id="1392758"/>
    <lineage>
        <taxon>Bacteria</taxon>
        <taxon>Bacillati</taxon>
        <taxon>Actinomycetota</taxon>
        <taxon>Actinomycetes</taxon>
        <taxon>Micromonosporales</taxon>
        <taxon>Micromonosporaceae</taxon>
        <taxon>Rhizocola</taxon>
    </lineage>
</organism>
<gene>
    <name evidence="4" type="ORF">Rhe02_31740</name>
</gene>
<evidence type="ECO:0008006" key="6">
    <source>
        <dbReference type="Google" id="ProtNLM"/>
    </source>
</evidence>
<accession>A0A8J3Q8D8</accession>
<sequence>MRLPLAVMLSMTTVLLTALLAPAPAQAAPVTKRLAVVIIQNGDTDTERTQLADTTYLRNMFFGSSGSLATWMPTVTHGLLSYTPAGDGVFVAPPTAALTGADKAACHSDLARTDAQNHLTSLGVTWDSLAVVYDIYGCGWGGLGQMPGRVTWYPPRPSLSAIVHEFGHNQGYPHQSKRDCPAGNLASCKANDYSGNTPMGSGGSGRGYSSVELLHSGWLEAGWYQQVSTPGTFTLKPLYAPISTTGVRVLEYKVSSRLSYVVETRAQGTAVDTSVTNPGVRVYAVTNRDYKNAYMINPGNARYVPASTVLTDSANKITITVRSSSASGATVAVAAIAAAATTRASTVRSASPSPSVSPAESLPPSPEAEPSPIDSDGVIADITADKPRSQNSSIYAVIAVGLILALALAAATTFLLRDRHRPRHRMR</sequence>
<evidence type="ECO:0000313" key="4">
    <source>
        <dbReference type="EMBL" id="GIH05107.1"/>
    </source>
</evidence>
<keyword evidence="2" id="KW-0472">Membrane</keyword>
<keyword evidence="2" id="KW-1133">Transmembrane helix</keyword>
<evidence type="ECO:0000256" key="2">
    <source>
        <dbReference type="SAM" id="Phobius"/>
    </source>
</evidence>
<dbReference type="EMBL" id="BONY01000016">
    <property type="protein sequence ID" value="GIH05107.1"/>
    <property type="molecule type" value="Genomic_DNA"/>
</dbReference>
<name>A0A8J3Q8D8_9ACTN</name>
<proteinExistence type="predicted"/>
<feature type="signal peptide" evidence="3">
    <location>
        <begin position="1"/>
        <end position="27"/>
    </location>
</feature>
<dbReference type="Proteomes" id="UP000612899">
    <property type="component" value="Unassembled WGS sequence"/>
</dbReference>
<keyword evidence="3" id="KW-0732">Signal</keyword>
<feature type="region of interest" description="Disordered" evidence="1">
    <location>
        <begin position="346"/>
        <end position="378"/>
    </location>
</feature>
<feature type="chain" id="PRO_5035255051" description="Peptidase M11 gametolysin domain-containing protein" evidence="3">
    <location>
        <begin position="28"/>
        <end position="427"/>
    </location>
</feature>
<keyword evidence="5" id="KW-1185">Reference proteome</keyword>
<reference evidence="4" key="1">
    <citation type="submission" date="2021-01" db="EMBL/GenBank/DDBJ databases">
        <title>Whole genome shotgun sequence of Rhizocola hellebori NBRC 109834.</title>
        <authorList>
            <person name="Komaki H."/>
            <person name="Tamura T."/>
        </authorList>
    </citation>
    <scope>NUCLEOTIDE SEQUENCE</scope>
    <source>
        <strain evidence="4">NBRC 109834</strain>
    </source>
</reference>
<dbReference type="RefSeq" id="WP_239123846.1">
    <property type="nucleotide sequence ID" value="NZ_BONY01000016.1"/>
</dbReference>
<evidence type="ECO:0000256" key="1">
    <source>
        <dbReference type="SAM" id="MobiDB-lite"/>
    </source>
</evidence>
<dbReference type="AlphaFoldDB" id="A0A8J3Q8D8"/>
<comment type="caution">
    <text evidence="4">The sequence shown here is derived from an EMBL/GenBank/DDBJ whole genome shotgun (WGS) entry which is preliminary data.</text>
</comment>
<feature type="transmembrane region" description="Helical" evidence="2">
    <location>
        <begin position="394"/>
        <end position="416"/>
    </location>
</feature>
<evidence type="ECO:0000313" key="5">
    <source>
        <dbReference type="Proteomes" id="UP000612899"/>
    </source>
</evidence>
<protein>
    <recommendedName>
        <fullName evidence="6">Peptidase M11 gametolysin domain-containing protein</fullName>
    </recommendedName>
</protein>
<keyword evidence="2" id="KW-0812">Transmembrane</keyword>
<feature type="compositionally biased region" description="Low complexity" evidence="1">
    <location>
        <begin position="346"/>
        <end position="360"/>
    </location>
</feature>